<organism evidence="3 4">
    <name type="scientific">Phytophthora fragariaefolia</name>
    <dbReference type="NCBI Taxonomy" id="1490495"/>
    <lineage>
        <taxon>Eukaryota</taxon>
        <taxon>Sar</taxon>
        <taxon>Stramenopiles</taxon>
        <taxon>Oomycota</taxon>
        <taxon>Peronosporomycetes</taxon>
        <taxon>Peronosporales</taxon>
        <taxon>Peronosporaceae</taxon>
        <taxon>Phytophthora</taxon>
    </lineage>
</organism>
<feature type="region of interest" description="Disordered" evidence="2">
    <location>
        <begin position="1"/>
        <end position="123"/>
    </location>
</feature>
<comment type="caution">
    <text evidence="3">The sequence shown here is derived from an EMBL/GenBank/DDBJ whole genome shotgun (WGS) entry which is preliminary data.</text>
</comment>
<feature type="compositionally biased region" description="Low complexity" evidence="2">
    <location>
        <begin position="471"/>
        <end position="480"/>
    </location>
</feature>
<feature type="coiled-coil region" evidence="1">
    <location>
        <begin position="596"/>
        <end position="645"/>
    </location>
</feature>
<feature type="compositionally biased region" description="Pro residues" evidence="2">
    <location>
        <begin position="313"/>
        <end position="323"/>
    </location>
</feature>
<feature type="region of interest" description="Disordered" evidence="2">
    <location>
        <begin position="724"/>
        <end position="841"/>
    </location>
</feature>
<dbReference type="Gene3D" id="2.40.70.10">
    <property type="entry name" value="Acid Proteases"/>
    <property type="match status" value="1"/>
</dbReference>
<feature type="compositionally biased region" description="Polar residues" evidence="2">
    <location>
        <begin position="343"/>
        <end position="371"/>
    </location>
</feature>
<gene>
    <name evidence="3" type="ORF">Pfra01_001475700</name>
</gene>
<dbReference type="CDD" id="cd05483">
    <property type="entry name" value="retropepsin_like_bacteria"/>
    <property type="match status" value="1"/>
</dbReference>
<feature type="compositionally biased region" description="Basic residues" evidence="2">
    <location>
        <begin position="456"/>
        <end position="470"/>
    </location>
</feature>
<evidence type="ECO:0000256" key="1">
    <source>
        <dbReference type="SAM" id="Coils"/>
    </source>
</evidence>
<feature type="compositionally biased region" description="Basic and acidic residues" evidence="2">
    <location>
        <begin position="1071"/>
        <end position="1081"/>
    </location>
</feature>
<evidence type="ECO:0000313" key="4">
    <source>
        <dbReference type="Proteomes" id="UP001165121"/>
    </source>
</evidence>
<feature type="compositionally biased region" description="Basic and acidic residues" evidence="2">
    <location>
        <begin position="1029"/>
        <end position="1046"/>
    </location>
</feature>
<dbReference type="OrthoDB" id="105565at2759"/>
<feature type="compositionally biased region" description="Basic and acidic residues" evidence="2">
    <location>
        <begin position="746"/>
        <end position="772"/>
    </location>
</feature>
<feature type="compositionally biased region" description="Basic and acidic residues" evidence="2">
    <location>
        <begin position="23"/>
        <end position="43"/>
    </location>
</feature>
<keyword evidence="1" id="KW-0175">Coiled coil</keyword>
<feature type="region of interest" description="Disordered" evidence="2">
    <location>
        <begin position="1185"/>
        <end position="1209"/>
    </location>
</feature>
<reference evidence="3" key="1">
    <citation type="submission" date="2023-04" db="EMBL/GenBank/DDBJ databases">
        <title>Phytophthora fragariaefolia NBRC 109709.</title>
        <authorList>
            <person name="Ichikawa N."/>
            <person name="Sato H."/>
            <person name="Tonouchi N."/>
        </authorList>
    </citation>
    <scope>NUCLEOTIDE SEQUENCE</scope>
    <source>
        <strain evidence="3">NBRC 109709</strain>
    </source>
</reference>
<feature type="compositionally biased region" description="Basic and acidic residues" evidence="2">
    <location>
        <begin position="1185"/>
        <end position="1201"/>
    </location>
</feature>
<feature type="region of interest" description="Disordered" evidence="2">
    <location>
        <begin position="286"/>
        <end position="399"/>
    </location>
</feature>
<dbReference type="Proteomes" id="UP001165121">
    <property type="component" value="Unassembled WGS sequence"/>
</dbReference>
<dbReference type="Pfam" id="PF13650">
    <property type="entry name" value="Asp_protease_2"/>
    <property type="match status" value="1"/>
</dbReference>
<feature type="compositionally biased region" description="Low complexity" evidence="2">
    <location>
        <begin position="1050"/>
        <end position="1069"/>
    </location>
</feature>
<dbReference type="InterPro" id="IPR034122">
    <property type="entry name" value="Retropepsin-like_bacterial"/>
</dbReference>
<evidence type="ECO:0000313" key="3">
    <source>
        <dbReference type="EMBL" id="GMF43540.1"/>
    </source>
</evidence>
<evidence type="ECO:0000256" key="2">
    <source>
        <dbReference type="SAM" id="MobiDB-lite"/>
    </source>
</evidence>
<feature type="region of interest" description="Disordered" evidence="2">
    <location>
        <begin position="440"/>
        <end position="515"/>
    </location>
</feature>
<dbReference type="EMBL" id="BSXT01001555">
    <property type="protein sequence ID" value="GMF43540.1"/>
    <property type="molecule type" value="Genomic_DNA"/>
</dbReference>
<dbReference type="InterPro" id="IPR021109">
    <property type="entry name" value="Peptidase_aspartic_dom_sf"/>
</dbReference>
<sequence>MLTTDQDHQPGFAKHRLPPCHPPDGRHDYATSDHSETKIKETAFRYVRSKSGGQETAPDGAGVSMSADSKLSPDDEDKSVPGASAQASVGGADVVEPPVGGRVSDSPQPEHKVEASNDDDVEYVETKKPQFGPADDVEVVEVGSGQDDDDDEVELMKVGPAVRKEAHLSTVQEDQVLEDMEVASLKSSGVASIRTPVHARSPPVLSAEVQVKTFVADQMRRWERDVSERSFPPNIKQLLDRAVEIQVSARAKQPRPEGIVLEPDVEMSDREVELLGRDYVRMLKVSGLQKPRSPRGPSVREPGPKRIQRVPALAPPSSIPTPESPQSVSLSAFRSREGGRPGSMSSGPESAVKSESQATSSLFGTTGGSAESLTSATSGSRTSRDSSSGSSRFSWGRDASGHMSAVPMAMTARTLGGDTAVGPAIAMYVTKETLPSNLVRVDQDDVTMSESSRSQARGRKSKSSRRRSKRTSPSPSGISSSEERHRRLGSGRRSPSERSYRSGRLRASASSGSTQVALNAMYQVQEAVARMETRQDSALDKLNASLDLEVARRFGPRAQGASEKLEDAPTQTDNARVHRETETQEAARLGAVHLERERADALLAQYRAETEAHQAEEARRVTTMVESMQQELVHMRVERARERETAKNVQTFLRGQLRNIRTTSVQTTPRPVTSQPDLATSRPILYPESSGVINDNAIKGEVGRPSTHLDELLAAQLRATLDVAPKPGAAPTRVKTESAPQASARKRPDVRSERKAATEGETRHGAQPDAAKRAKPANAKSAERKGWYASSQNNKSKRTPKYRGSSDYSDSDSSSGSSDQASDRSDSSSFEDVVPNVPTVTGPGETMFTFRSYVNASALEDSDEKASLTVRTRWLERFQSLAGHGGWTDKVKIYEMKLKLSAAVRNWRANLRPKVRRDWKKFLKEFREMYYKAKTSDSERYYTMMQRKSESPLEFYYRLNKVADKAGIDFDSSSSRKLRDLEYVLKQHEEMTQGDDYGGPPPKRDFRADNVSHGRFQSKRSRRAYVIQDEDRPDKDKDDREVRFQDVVEEVPNVPSAVSPAAGSAQPGSDSGKDGSQRPDHPVSMAGIAPSSVNAAMILDILPRAAGSTSSAIAVAARGSLLVKLTSPLDGDPERVGLETTPELCVLAYVGPELRSESQDNHQCMTGFSENEEYLSDLPLPDQLRLEEDCPDNNDRDDPPEFRLGPGQRYGWWEEHNSDETKKIAMVHGAVNNCRTDILLDSGASVSMKSLDLARRLKLRLKFCKQLRVTGLGGVPTIISATTEVKITLGPRVVYIMELWVANIGEGVDVLLGMNFMYSAGVMLCAREGLVKLPDEETVLLAGRTADHMGRGLDLAVTPKTRLYLGPGELAVVPIDYGQSNPQRDVVWAGRWVKQIIYAAKSWPVAVKVVHSSDKTV</sequence>
<name>A0A9W6XQX2_9STRA</name>
<feature type="compositionally biased region" description="Low complexity" evidence="2">
    <location>
        <begin position="372"/>
        <end position="397"/>
    </location>
</feature>
<accession>A0A9W6XQX2</accession>
<protein>
    <submittedName>
        <fullName evidence="3">Unnamed protein product</fullName>
    </submittedName>
</protein>
<feature type="region of interest" description="Disordered" evidence="2">
    <location>
        <begin position="557"/>
        <end position="583"/>
    </location>
</feature>
<feature type="region of interest" description="Disordered" evidence="2">
    <location>
        <begin position="989"/>
        <end position="1087"/>
    </location>
</feature>
<feature type="compositionally biased region" description="Basic and acidic residues" evidence="2">
    <location>
        <begin position="1002"/>
        <end position="1012"/>
    </location>
</feature>
<feature type="compositionally biased region" description="Low complexity" evidence="2">
    <location>
        <begin position="805"/>
        <end position="820"/>
    </location>
</feature>
<dbReference type="SUPFAM" id="SSF50630">
    <property type="entry name" value="Acid proteases"/>
    <property type="match status" value="1"/>
</dbReference>
<proteinExistence type="predicted"/>
<keyword evidence="4" id="KW-1185">Reference proteome</keyword>